<keyword evidence="6" id="KW-1185">Reference proteome</keyword>
<protein>
    <submittedName>
        <fullName evidence="5">Helix-turn-helix transcriptional regulator</fullName>
    </submittedName>
</protein>
<organism evidence="5 6">
    <name type="scientific">Fibrivirga algicola</name>
    <dbReference type="NCBI Taxonomy" id="2950420"/>
    <lineage>
        <taxon>Bacteria</taxon>
        <taxon>Pseudomonadati</taxon>
        <taxon>Bacteroidota</taxon>
        <taxon>Cytophagia</taxon>
        <taxon>Cytophagales</taxon>
        <taxon>Spirosomataceae</taxon>
        <taxon>Fibrivirga</taxon>
    </lineage>
</organism>
<feature type="domain" description="HTH araC/xylS-type" evidence="4">
    <location>
        <begin position="204"/>
        <end position="309"/>
    </location>
</feature>
<dbReference type="PRINTS" id="PR00032">
    <property type="entry name" value="HTHARAC"/>
</dbReference>
<sequence>MENKALDELYSKLAPVNTDIPGTLLPTARQQEVGHFNVFNVEDLMRGNRDKPPMTFDRRAFYKISLIRGRSRVEYADQVIDVDQSALWFATSRVPYRWLPQDSEQIGYFCIFTDEFLLPAKGGMPLDELPIFQPGSCPIWSVTNDEYRVIEAIFLKMSQEITSTFSYKYDLLRAYLMELILLGQKMQPASALVPAHNASARVAAQFTALLERQFPLDSPQQQLRLRRAKDYADQLAVHVNHLNRVLKETTGHTTTKLISSRVTQEAKILLKQTNWTVSEIADSLGFTDVAHFCNFFKRQTGLAPSALRA</sequence>
<accession>A0ABX0QAS2</accession>
<dbReference type="PANTHER" id="PTHR43280:SF32">
    <property type="entry name" value="TRANSCRIPTIONAL REGULATORY PROTEIN"/>
    <property type="match status" value="1"/>
</dbReference>
<proteinExistence type="predicted"/>
<evidence type="ECO:0000313" key="6">
    <source>
        <dbReference type="Proteomes" id="UP000606008"/>
    </source>
</evidence>
<keyword evidence="3" id="KW-0804">Transcription</keyword>
<keyword evidence="2" id="KW-0238">DNA-binding</keyword>
<evidence type="ECO:0000256" key="3">
    <source>
        <dbReference type="ARBA" id="ARBA00023163"/>
    </source>
</evidence>
<dbReference type="PANTHER" id="PTHR43280">
    <property type="entry name" value="ARAC-FAMILY TRANSCRIPTIONAL REGULATOR"/>
    <property type="match status" value="1"/>
</dbReference>
<comment type="caution">
    <text evidence="5">The sequence shown here is derived from an EMBL/GenBank/DDBJ whole genome shotgun (WGS) entry which is preliminary data.</text>
</comment>
<evidence type="ECO:0000313" key="5">
    <source>
        <dbReference type="EMBL" id="NID09091.1"/>
    </source>
</evidence>
<dbReference type="InterPro" id="IPR020449">
    <property type="entry name" value="Tscrpt_reg_AraC-type_HTH"/>
</dbReference>
<evidence type="ECO:0000256" key="1">
    <source>
        <dbReference type="ARBA" id="ARBA00023015"/>
    </source>
</evidence>
<dbReference type="SUPFAM" id="SSF46689">
    <property type="entry name" value="Homeodomain-like"/>
    <property type="match status" value="1"/>
</dbReference>
<evidence type="ECO:0000256" key="2">
    <source>
        <dbReference type="ARBA" id="ARBA00023125"/>
    </source>
</evidence>
<dbReference type="Proteomes" id="UP000606008">
    <property type="component" value="Unassembled WGS sequence"/>
</dbReference>
<dbReference type="PROSITE" id="PS01124">
    <property type="entry name" value="HTH_ARAC_FAMILY_2"/>
    <property type="match status" value="1"/>
</dbReference>
<keyword evidence="1" id="KW-0805">Transcription regulation</keyword>
<gene>
    <name evidence="5" type="ORF">F7231_02820</name>
</gene>
<dbReference type="Gene3D" id="1.10.10.60">
    <property type="entry name" value="Homeodomain-like"/>
    <property type="match status" value="1"/>
</dbReference>
<name>A0ABX0QAS2_9BACT</name>
<dbReference type="InterPro" id="IPR018060">
    <property type="entry name" value="HTH_AraC"/>
</dbReference>
<dbReference type="SMART" id="SM00342">
    <property type="entry name" value="HTH_ARAC"/>
    <property type="match status" value="1"/>
</dbReference>
<dbReference type="RefSeq" id="WP_166690826.1">
    <property type="nucleotide sequence ID" value="NZ_WAEL01000001.1"/>
</dbReference>
<reference evidence="6" key="1">
    <citation type="submission" date="2019-09" db="EMBL/GenBank/DDBJ databases">
        <authorList>
            <person name="Jung D.-H."/>
        </authorList>
    </citation>
    <scope>NUCLEOTIDE SEQUENCE [LARGE SCALE GENOMIC DNA]</scope>
    <source>
        <strain evidence="6">JA-25</strain>
    </source>
</reference>
<reference evidence="6" key="2">
    <citation type="submission" date="2023-07" db="EMBL/GenBank/DDBJ databases">
        <authorList>
            <person name="Jung D.-H."/>
        </authorList>
    </citation>
    <scope>NUCLEOTIDE SEQUENCE [LARGE SCALE GENOMIC DNA]</scope>
    <source>
        <strain evidence="6">JA-25</strain>
    </source>
</reference>
<dbReference type="EMBL" id="WAEL01000001">
    <property type="protein sequence ID" value="NID09091.1"/>
    <property type="molecule type" value="Genomic_DNA"/>
</dbReference>
<dbReference type="Pfam" id="PF12833">
    <property type="entry name" value="HTH_18"/>
    <property type="match status" value="1"/>
</dbReference>
<dbReference type="InterPro" id="IPR009057">
    <property type="entry name" value="Homeodomain-like_sf"/>
</dbReference>
<evidence type="ECO:0000259" key="4">
    <source>
        <dbReference type="PROSITE" id="PS01124"/>
    </source>
</evidence>